<keyword evidence="1" id="KW-0805">Transcription regulation</keyword>
<dbReference type="InterPro" id="IPR050204">
    <property type="entry name" value="AraC_XylS_family_regulators"/>
</dbReference>
<keyword evidence="2" id="KW-0238">DNA-binding</keyword>
<dbReference type="GO" id="GO:0003700">
    <property type="term" value="F:DNA-binding transcription factor activity"/>
    <property type="evidence" value="ECO:0007669"/>
    <property type="project" value="InterPro"/>
</dbReference>
<accession>A0A2S9YUV8</accession>
<dbReference type="EMBL" id="PVNL01000035">
    <property type="protein sequence ID" value="PRQ08829.1"/>
    <property type="molecule type" value="Genomic_DNA"/>
</dbReference>
<dbReference type="GO" id="GO:0043565">
    <property type="term" value="F:sequence-specific DNA binding"/>
    <property type="evidence" value="ECO:0007669"/>
    <property type="project" value="InterPro"/>
</dbReference>
<name>A0A2S9YUV8_9BACT</name>
<dbReference type="Proteomes" id="UP000238823">
    <property type="component" value="Unassembled WGS sequence"/>
</dbReference>
<dbReference type="Pfam" id="PF12833">
    <property type="entry name" value="HTH_18"/>
    <property type="match status" value="1"/>
</dbReference>
<feature type="domain" description="HTH araC/xylS-type" evidence="4">
    <location>
        <begin position="222"/>
        <end position="320"/>
    </location>
</feature>
<dbReference type="PROSITE" id="PS01124">
    <property type="entry name" value="HTH_ARAC_FAMILY_2"/>
    <property type="match status" value="1"/>
</dbReference>
<dbReference type="PANTHER" id="PTHR46796:SF7">
    <property type="entry name" value="ARAC FAMILY TRANSCRIPTIONAL REGULATOR"/>
    <property type="match status" value="1"/>
</dbReference>
<evidence type="ECO:0000313" key="5">
    <source>
        <dbReference type="EMBL" id="PRQ08829.1"/>
    </source>
</evidence>
<evidence type="ECO:0000256" key="1">
    <source>
        <dbReference type="ARBA" id="ARBA00023015"/>
    </source>
</evidence>
<keyword evidence="3" id="KW-0804">Transcription</keyword>
<dbReference type="InterPro" id="IPR020449">
    <property type="entry name" value="Tscrpt_reg_AraC-type_HTH"/>
</dbReference>
<dbReference type="InterPro" id="IPR009057">
    <property type="entry name" value="Homeodomain-like_sf"/>
</dbReference>
<reference evidence="5 6" key="1">
    <citation type="submission" date="2018-03" db="EMBL/GenBank/DDBJ databases">
        <title>Draft Genome Sequences of the Obligatory Marine Myxobacteria Enhygromyxa salina SWB007.</title>
        <authorList>
            <person name="Poehlein A."/>
            <person name="Moghaddam J.A."/>
            <person name="Harms H."/>
            <person name="Alanjari M."/>
            <person name="Koenig G.M."/>
            <person name="Daniel R."/>
            <person name="Schaeberle T.F."/>
        </authorList>
    </citation>
    <scope>NUCLEOTIDE SEQUENCE [LARGE SCALE GENOMIC DNA]</scope>
    <source>
        <strain evidence="5 6">SWB007</strain>
    </source>
</reference>
<dbReference type="OrthoDB" id="5460636at2"/>
<dbReference type="InterPro" id="IPR032783">
    <property type="entry name" value="AraC_lig"/>
</dbReference>
<sequence length="326" mass="34781">MSIASFAADAPRPAPTSLGCPFSDILQLTEASSVVSRGISAGGAWSLRFPRPGKLKFFALARGQCWVREEGRKKGLVLDEGDVMLLSGRRGFVIADGPDTPAKDAHRVLAARPEPIVELGDGDRSECVVLSGMVSLHPSSGPLLTEVLPPRIHVRAVSPRAASLRWIVEQILHEQRSAVPGAAAASAQLAQLLFIQLLRAHLASAGTLPSGWLRAISDDRLTPALRLIHGDPQRSWTVAELAKAAGMSRTSFAVRFKAAAGAAPLSYLTSWRMHLARRSLRESDTPIAEIAAAVGYTSESAFSTAFKRVAGSSPRSYRVSNGHKSI</sequence>
<dbReference type="PANTHER" id="PTHR46796">
    <property type="entry name" value="HTH-TYPE TRANSCRIPTIONAL ACTIVATOR RHAS-RELATED"/>
    <property type="match status" value="1"/>
</dbReference>
<evidence type="ECO:0000313" key="6">
    <source>
        <dbReference type="Proteomes" id="UP000238823"/>
    </source>
</evidence>
<dbReference type="PROSITE" id="PS00041">
    <property type="entry name" value="HTH_ARAC_FAMILY_1"/>
    <property type="match status" value="1"/>
</dbReference>
<dbReference type="PRINTS" id="PR00032">
    <property type="entry name" value="HTHARAC"/>
</dbReference>
<dbReference type="AlphaFoldDB" id="A0A2S9YUV8"/>
<dbReference type="InterPro" id="IPR018062">
    <property type="entry name" value="HTH_AraC-typ_CS"/>
</dbReference>
<comment type="caution">
    <text evidence="5">The sequence shown here is derived from an EMBL/GenBank/DDBJ whole genome shotgun (WGS) entry which is preliminary data.</text>
</comment>
<organism evidence="5 6">
    <name type="scientific">Enhygromyxa salina</name>
    <dbReference type="NCBI Taxonomy" id="215803"/>
    <lineage>
        <taxon>Bacteria</taxon>
        <taxon>Pseudomonadati</taxon>
        <taxon>Myxococcota</taxon>
        <taxon>Polyangia</taxon>
        <taxon>Nannocystales</taxon>
        <taxon>Nannocystaceae</taxon>
        <taxon>Enhygromyxa</taxon>
    </lineage>
</organism>
<gene>
    <name evidence="5" type="primary">btr</name>
    <name evidence="5" type="ORF">ENSA7_14610</name>
</gene>
<dbReference type="SMART" id="SM00342">
    <property type="entry name" value="HTH_ARAC"/>
    <property type="match status" value="1"/>
</dbReference>
<dbReference type="Pfam" id="PF12852">
    <property type="entry name" value="Cupin_6"/>
    <property type="match status" value="1"/>
</dbReference>
<dbReference type="RefSeq" id="WP_106088496.1">
    <property type="nucleotide sequence ID" value="NZ_PVNL01000035.1"/>
</dbReference>
<protein>
    <submittedName>
        <fullName evidence="5">HTH-type transcriptional activator Btr</fullName>
    </submittedName>
</protein>
<evidence type="ECO:0000259" key="4">
    <source>
        <dbReference type="PROSITE" id="PS01124"/>
    </source>
</evidence>
<proteinExistence type="predicted"/>
<dbReference type="SUPFAM" id="SSF46689">
    <property type="entry name" value="Homeodomain-like"/>
    <property type="match status" value="2"/>
</dbReference>
<dbReference type="Gene3D" id="1.10.10.60">
    <property type="entry name" value="Homeodomain-like"/>
    <property type="match status" value="2"/>
</dbReference>
<evidence type="ECO:0000256" key="3">
    <source>
        <dbReference type="ARBA" id="ARBA00023163"/>
    </source>
</evidence>
<evidence type="ECO:0000256" key="2">
    <source>
        <dbReference type="ARBA" id="ARBA00023125"/>
    </source>
</evidence>
<dbReference type="InterPro" id="IPR018060">
    <property type="entry name" value="HTH_AraC"/>
</dbReference>